<feature type="transmembrane region" description="Helical" evidence="8">
    <location>
        <begin position="103"/>
        <end position="122"/>
    </location>
</feature>
<evidence type="ECO:0000256" key="4">
    <source>
        <dbReference type="ARBA" id="ARBA00022475"/>
    </source>
</evidence>
<feature type="transmembrane region" description="Helical" evidence="8">
    <location>
        <begin position="76"/>
        <end position="97"/>
    </location>
</feature>
<keyword evidence="5 8" id="KW-0812">Transmembrane</keyword>
<dbReference type="eggNOG" id="COG0730">
    <property type="taxonomic scope" value="Bacteria"/>
</dbReference>
<evidence type="ECO:0000256" key="6">
    <source>
        <dbReference type="ARBA" id="ARBA00022989"/>
    </source>
</evidence>
<feature type="transmembrane region" description="Helical" evidence="8">
    <location>
        <begin position="45"/>
        <end position="64"/>
    </location>
</feature>
<dbReference type="Proteomes" id="UP000004931">
    <property type="component" value="Unassembled WGS sequence"/>
</dbReference>
<evidence type="ECO:0000256" key="1">
    <source>
        <dbReference type="ARBA" id="ARBA00004651"/>
    </source>
</evidence>
<evidence type="ECO:0000313" key="9">
    <source>
        <dbReference type="EMBL" id="EAW30400.1"/>
    </source>
</evidence>
<keyword evidence="7 8" id="KW-0472">Membrane</keyword>
<feature type="transmembrane region" description="Helical" evidence="8">
    <location>
        <begin position="134"/>
        <end position="154"/>
    </location>
</feature>
<reference evidence="9 10" key="1">
    <citation type="journal article" date="2010" name="J. Bacteriol.">
        <title>Genome sequence of the oligotrophic marine Gammaproteobacterium HTCC2143, isolated from the Oregon Coast.</title>
        <authorList>
            <person name="Oh H.M."/>
            <person name="Kang I."/>
            <person name="Ferriera S."/>
            <person name="Giovannoni S.J."/>
            <person name="Cho J.C."/>
        </authorList>
    </citation>
    <scope>NUCLEOTIDE SEQUENCE [LARGE SCALE GENOMIC DNA]</scope>
    <source>
        <strain evidence="9 10">HTCC2143</strain>
    </source>
</reference>
<evidence type="ECO:0000256" key="7">
    <source>
        <dbReference type="ARBA" id="ARBA00023136"/>
    </source>
</evidence>
<evidence type="ECO:0000256" key="8">
    <source>
        <dbReference type="RuleBase" id="RU363041"/>
    </source>
</evidence>
<evidence type="ECO:0000256" key="3">
    <source>
        <dbReference type="ARBA" id="ARBA00022448"/>
    </source>
</evidence>
<dbReference type="AlphaFoldDB" id="A0YFI6"/>
<sequence length="248" mass="26431">MELDFIDIAALLLLITVGAYVQTITGFAMGLLIVGGVTILNLAPITFTAAVVGILSVANTSLILRYSLRQVNRKFLLYLCIGMLPSLYIGVYMLSFMSESQTLLLRKTLGIVIIIAGILLTLKPDPWPKQSSKLAIAIAGVAGGLFGGMFSTGGAPPAFLMYRQPLNLLVIRATLVAMFFITTVTRTVLITIDGQITAKVLTVCAAAIPLVLLTTHYAPKFSPAGSDATIRKGVFMLLIVTGILLIIT</sequence>
<feature type="transmembrane region" description="Helical" evidence="8">
    <location>
        <begin position="196"/>
        <end position="218"/>
    </location>
</feature>
<accession>A0YFI6</accession>
<feature type="transmembrane region" description="Helical" evidence="8">
    <location>
        <begin position="230"/>
        <end position="247"/>
    </location>
</feature>
<gene>
    <name evidence="9" type="ORF">GP2143_09350</name>
</gene>
<dbReference type="EMBL" id="AAVT01000008">
    <property type="protein sequence ID" value="EAW30400.1"/>
    <property type="molecule type" value="Genomic_DNA"/>
</dbReference>
<feature type="transmembrane region" description="Helical" evidence="8">
    <location>
        <begin position="12"/>
        <end position="39"/>
    </location>
</feature>
<feature type="transmembrane region" description="Helical" evidence="8">
    <location>
        <begin position="166"/>
        <end position="184"/>
    </location>
</feature>
<keyword evidence="10" id="KW-1185">Reference proteome</keyword>
<dbReference type="STRING" id="247633.GP2143_09350"/>
<dbReference type="PANTHER" id="PTHR30269">
    <property type="entry name" value="TRANSMEMBRANE PROTEIN YFCA"/>
    <property type="match status" value="1"/>
</dbReference>
<comment type="similarity">
    <text evidence="2 8">Belongs to the 4-toluene sulfonate uptake permease (TSUP) (TC 2.A.102) family.</text>
</comment>
<protein>
    <recommendedName>
        <fullName evidence="8">Probable membrane transporter protein</fullName>
    </recommendedName>
</protein>
<organism evidence="9 10">
    <name type="scientific">marine gamma proteobacterium HTCC2143</name>
    <dbReference type="NCBI Taxonomy" id="247633"/>
    <lineage>
        <taxon>Bacteria</taxon>
        <taxon>Pseudomonadati</taxon>
        <taxon>Pseudomonadota</taxon>
        <taxon>Gammaproteobacteria</taxon>
        <taxon>Cellvibrionales</taxon>
        <taxon>Spongiibacteraceae</taxon>
        <taxon>BD1-7 clade</taxon>
    </lineage>
</organism>
<comment type="subcellular location">
    <subcellularLocation>
        <location evidence="1 8">Cell membrane</location>
        <topology evidence="1 8">Multi-pass membrane protein</topology>
    </subcellularLocation>
</comment>
<dbReference type="InterPro" id="IPR002781">
    <property type="entry name" value="TM_pro_TauE-like"/>
</dbReference>
<dbReference type="PANTHER" id="PTHR30269:SF37">
    <property type="entry name" value="MEMBRANE TRANSPORTER PROTEIN"/>
    <property type="match status" value="1"/>
</dbReference>
<dbReference type="GO" id="GO:0005886">
    <property type="term" value="C:plasma membrane"/>
    <property type="evidence" value="ECO:0007669"/>
    <property type="project" value="UniProtKB-SubCell"/>
</dbReference>
<keyword evidence="4 8" id="KW-1003">Cell membrane</keyword>
<evidence type="ECO:0000256" key="5">
    <source>
        <dbReference type="ARBA" id="ARBA00022692"/>
    </source>
</evidence>
<dbReference type="Pfam" id="PF01925">
    <property type="entry name" value="TauE"/>
    <property type="match status" value="1"/>
</dbReference>
<evidence type="ECO:0000313" key="10">
    <source>
        <dbReference type="Proteomes" id="UP000004931"/>
    </source>
</evidence>
<comment type="caution">
    <text evidence="9">The sequence shown here is derived from an EMBL/GenBank/DDBJ whole genome shotgun (WGS) entry which is preliminary data.</text>
</comment>
<keyword evidence="3" id="KW-0813">Transport</keyword>
<dbReference type="InterPro" id="IPR052017">
    <property type="entry name" value="TSUP"/>
</dbReference>
<keyword evidence="6 8" id="KW-1133">Transmembrane helix</keyword>
<proteinExistence type="inferred from homology"/>
<name>A0YFI6_9GAMM</name>
<evidence type="ECO:0000256" key="2">
    <source>
        <dbReference type="ARBA" id="ARBA00009142"/>
    </source>
</evidence>